<sequence length="172" mass="19034">MISFCEVFQKKAVNIGYSNLRFCPVVDLYRSLLFSAGLAVCLVSMSAQASEFAHTFSQLKAALLDVKQVTAVLDLKQCQDAKGTHGPDIHGGFLIPSFMIIENQGTPRIAFSLSHETVGKQTNQLRHEFVRYTVMSNNRVSVDTFWYVSGAPKATPVGSWTCHIGKGIRFGW</sequence>
<evidence type="ECO:0008006" key="3">
    <source>
        <dbReference type="Google" id="ProtNLM"/>
    </source>
</evidence>
<dbReference type="Proteomes" id="UP000239434">
    <property type="component" value="Unassembled WGS sequence"/>
</dbReference>
<accession>A0A2S9IKV8</accession>
<proteinExistence type="predicted"/>
<organism evidence="1 2">
    <name type="scientific">Phyllobacterium phragmitis</name>
    <dbReference type="NCBI Taxonomy" id="2670329"/>
    <lineage>
        <taxon>Bacteria</taxon>
        <taxon>Pseudomonadati</taxon>
        <taxon>Pseudomonadota</taxon>
        <taxon>Alphaproteobacteria</taxon>
        <taxon>Hyphomicrobiales</taxon>
        <taxon>Phyllobacteriaceae</taxon>
        <taxon>Phyllobacterium</taxon>
    </lineage>
</organism>
<name>A0A2S9IKV8_9HYPH</name>
<dbReference type="AlphaFoldDB" id="A0A2S9IKV8"/>
<dbReference type="EMBL" id="PVBR01000024">
    <property type="protein sequence ID" value="PRD41132.1"/>
    <property type="molecule type" value="Genomic_DNA"/>
</dbReference>
<evidence type="ECO:0000313" key="2">
    <source>
        <dbReference type="Proteomes" id="UP000239434"/>
    </source>
</evidence>
<evidence type="ECO:0000313" key="1">
    <source>
        <dbReference type="EMBL" id="PRD41132.1"/>
    </source>
</evidence>
<protein>
    <recommendedName>
        <fullName evidence="3">VirK protein</fullName>
    </recommendedName>
</protein>
<reference evidence="1 2" key="1">
    <citation type="submission" date="2018-02" db="EMBL/GenBank/DDBJ databases">
        <title>The draft genome of Phyllobacterium sp. 1N-3.</title>
        <authorList>
            <person name="Liu L."/>
            <person name="Li L."/>
            <person name="Zhang X."/>
            <person name="Wang T."/>
            <person name="Liang L."/>
        </authorList>
    </citation>
    <scope>NUCLEOTIDE SEQUENCE [LARGE SCALE GENOMIC DNA]</scope>
    <source>
        <strain evidence="1 2">1N-3</strain>
    </source>
</reference>
<gene>
    <name evidence="1" type="ORF">C5748_23100</name>
</gene>
<dbReference type="Pfam" id="PF06903">
    <property type="entry name" value="VirK"/>
    <property type="match status" value="1"/>
</dbReference>
<comment type="caution">
    <text evidence="1">The sequence shown here is derived from an EMBL/GenBank/DDBJ whole genome shotgun (WGS) entry which is preliminary data.</text>
</comment>
<dbReference type="InterPro" id="IPR010694">
    <property type="entry name" value="Uncharacterised_VirK"/>
</dbReference>
<keyword evidence="2" id="KW-1185">Reference proteome</keyword>